<evidence type="ECO:0000259" key="3">
    <source>
        <dbReference type="Pfam" id="PF13439"/>
    </source>
</evidence>
<dbReference type="Pfam" id="PF00534">
    <property type="entry name" value="Glycos_transf_1"/>
    <property type="match status" value="1"/>
</dbReference>
<reference evidence="4" key="1">
    <citation type="journal article" date="2013" name="J. Bacteriol.">
        <title>Gene content and diversity of the loci encoding biosynthesis of capsular polysaccharides of the 15 serovar reference strains of Haemophilus parasuis.</title>
        <authorList>
            <consortium name="BRaDP1T Consortium"/>
            <person name="Howell K.J."/>
            <person name="Weinert L.A."/>
            <person name="Luan S.L."/>
            <person name="Peters S.E."/>
            <person name="Chaudhuri R.R."/>
            <person name="Harris D."/>
            <person name="Angen O."/>
            <person name="Aragon V."/>
            <person name="Parkhill J."/>
            <person name="Langford P.R."/>
            <person name="Rycroft A.N."/>
            <person name="Wren B.W."/>
            <person name="Tucker A.W."/>
            <person name="Maskell D.J."/>
        </authorList>
    </citation>
    <scope>NUCLEOTIDE SEQUENCE</scope>
    <source>
        <strain evidence="4">174</strain>
    </source>
</reference>
<evidence type="ECO:0000259" key="2">
    <source>
        <dbReference type="Pfam" id="PF00534"/>
    </source>
</evidence>
<dbReference type="AlphaFoldDB" id="T1RPP0"/>
<gene>
    <name evidence="4" type="primary">gltJ7</name>
</gene>
<dbReference type="GO" id="GO:0009103">
    <property type="term" value="P:lipopolysaccharide biosynthetic process"/>
    <property type="evidence" value="ECO:0007669"/>
    <property type="project" value="TreeGrafter"/>
</dbReference>
<evidence type="ECO:0000313" key="4">
    <source>
        <dbReference type="EMBL" id="AGM38733.1"/>
    </source>
</evidence>
<keyword evidence="1 4" id="KW-0808">Transferase</keyword>
<feature type="domain" description="Glycosyl transferase family 1" evidence="2">
    <location>
        <begin position="233"/>
        <end position="381"/>
    </location>
</feature>
<dbReference type="SUPFAM" id="SSF53756">
    <property type="entry name" value="UDP-Glycosyltransferase/glycogen phosphorylase"/>
    <property type="match status" value="1"/>
</dbReference>
<protein>
    <submittedName>
        <fullName evidence="4">Putative glycosyltransferase</fullName>
    </submittedName>
</protein>
<sequence length="404" mass="47234">MKILLLNSVYNFGSTGRIVKDLKYIIQSQGSDGVIVYGRGKKILDDNIFKIGSDLDFRLHVIYARVTDKAGFASSSYTKKMIKKIKEYDPDLIHLHNIHGYYLNIELLFNFLREYNKPVLWTLHDCWAFTGHCAYYDAINCQKWQKECNDCPQISEYPKSFIDNSLNNFHRKRVLFTSLKNLYLVTPSIWLRNEVGKSFLKQYPCYTIANGIDLEQFKPNSHHFKQSRCINNDRLKILGVASVWNKRKGFADFIKLSNLLDTDKYEIIMVGVTLKQKKYLERYNIHAIERTDSVSELASLYQAADIFFNPTYEDNFPTTNLESLACGTPVLTYNTGGSPECLTDKCGVVVEKGELEHVVFHINHWKSYQWNRNDCIEQAKKFDKFMKFEEYYKLYNKILCDIKE</sequence>
<dbReference type="Pfam" id="PF13439">
    <property type="entry name" value="Glyco_transf_4"/>
    <property type="match status" value="1"/>
</dbReference>
<accession>T1RPP0</accession>
<dbReference type="EMBL" id="KC795391">
    <property type="protein sequence ID" value="AGM38733.1"/>
    <property type="molecule type" value="Genomic_DNA"/>
</dbReference>
<evidence type="ECO:0000256" key="1">
    <source>
        <dbReference type="ARBA" id="ARBA00022679"/>
    </source>
</evidence>
<dbReference type="RefSeq" id="WP_021118014.1">
    <property type="nucleotide sequence ID" value="NZ_CP049088.1"/>
</dbReference>
<proteinExistence type="predicted"/>
<reference evidence="4" key="2">
    <citation type="submission" date="2013-03" db="EMBL/GenBank/DDBJ databases">
        <authorList>
            <person name="Howell K."/>
            <person name="Weinert L."/>
            <person name="Luan S.-L."/>
            <person name="Peters S."/>
            <person name="Aragon V."/>
            <person name="Angen O."/>
            <person name="Tucker A.W."/>
            <person name="Maskell D.J."/>
        </authorList>
    </citation>
    <scope>NUCLEOTIDE SEQUENCE</scope>
    <source>
        <strain evidence="4">174</strain>
    </source>
</reference>
<dbReference type="InterPro" id="IPR001296">
    <property type="entry name" value="Glyco_trans_1"/>
</dbReference>
<dbReference type="InterPro" id="IPR028098">
    <property type="entry name" value="Glyco_trans_4-like_N"/>
</dbReference>
<dbReference type="PANTHER" id="PTHR46401">
    <property type="entry name" value="GLYCOSYLTRANSFERASE WBBK-RELATED"/>
    <property type="match status" value="1"/>
</dbReference>
<dbReference type="PANTHER" id="PTHR46401:SF2">
    <property type="entry name" value="GLYCOSYLTRANSFERASE WBBK-RELATED"/>
    <property type="match status" value="1"/>
</dbReference>
<dbReference type="GO" id="GO:0016757">
    <property type="term" value="F:glycosyltransferase activity"/>
    <property type="evidence" value="ECO:0007669"/>
    <property type="project" value="InterPro"/>
</dbReference>
<organism evidence="4">
    <name type="scientific">Glaesserella parasuis</name>
    <name type="common">Haemophilus parasuis</name>
    <dbReference type="NCBI Taxonomy" id="738"/>
    <lineage>
        <taxon>Bacteria</taxon>
        <taxon>Pseudomonadati</taxon>
        <taxon>Pseudomonadota</taxon>
        <taxon>Gammaproteobacteria</taxon>
        <taxon>Pasteurellales</taxon>
        <taxon>Pasteurellaceae</taxon>
        <taxon>Glaesserella</taxon>
    </lineage>
</organism>
<name>T1RPP0_GLAPU</name>
<dbReference type="Gene3D" id="3.40.50.2000">
    <property type="entry name" value="Glycogen Phosphorylase B"/>
    <property type="match status" value="2"/>
</dbReference>
<feature type="domain" description="Glycosyltransferase subfamily 4-like N-terminal" evidence="3">
    <location>
        <begin position="66"/>
        <end position="216"/>
    </location>
</feature>